<proteinExistence type="predicted"/>
<sequence>MADSIPIELSKQDHPENKLLFQTLKKYLPNDHLILYQQNLYGYQPDFIIFGPDLGLFVLEVEYLSNLSTWYFSKLAKYQINSSAHFFQIPTLLRARNYVFQISKVLQQSLQAIFKNTCITFPYGYGTIFPQLSKKNLQQKQLGSLLQYPNIMTREEIDPNSSAFSSKELTERFKIMIKGSHSFTEPLFSDAIKSILLQDSLSTKAI</sequence>
<evidence type="ECO:0000313" key="2">
    <source>
        <dbReference type="Proteomes" id="UP000251213"/>
    </source>
</evidence>
<reference evidence="1 2" key="1">
    <citation type="submission" date="2018-06" db="EMBL/GenBank/DDBJ databases">
        <title>Thermoflavimicrobium daqus sp. nov., a thermophilic microbe isolated from Moutai-flavour Daqu.</title>
        <authorList>
            <person name="Wang X."/>
            <person name="Zhou H."/>
        </authorList>
    </citation>
    <scope>NUCLEOTIDE SEQUENCE [LARGE SCALE GENOMIC DNA]</scope>
    <source>
        <strain evidence="1 2">FBKL4.011</strain>
    </source>
</reference>
<reference evidence="1 2" key="2">
    <citation type="submission" date="2018-06" db="EMBL/GenBank/DDBJ databases">
        <authorList>
            <person name="Zhirakovskaya E."/>
        </authorList>
    </citation>
    <scope>NUCLEOTIDE SEQUENCE [LARGE SCALE GENOMIC DNA]</scope>
    <source>
        <strain evidence="1 2">FBKL4.011</strain>
    </source>
</reference>
<organism evidence="1 2">
    <name type="scientific">Thermoflavimicrobium daqui</name>
    <dbReference type="NCBI Taxonomy" id="2137476"/>
    <lineage>
        <taxon>Bacteria</taxon>
        <taxon>Bacillati</taxon>
        <taxon>Bacillota</taxon>
        <taxon>Bacilli</taxon>
        <taxon>Bacillales</taxon>
        <taxon>Thermoactinomycetaceae</taxon>
        <taxon>Thermoflavimicrobium</taxon>
    </lineage>
</organism>
<dbReference type="RefSeq" id="WP_113657621.1">
    <property type="nucleotide sequence ID" value="NZ_KZ845663.1"/>
</dbReference>
<keyword evidence="2" id="KW-1185">Reference proteome</keyword>
<gene>
    <name evidence="1" type="ORF">DL897_02965</name>
</gene>
<name>A0A364K9N5_9BACL</name>
<dbReference type="AlphaFoldDB" id="A0A364K9N5"/>
<dbReference type="Proteomes" id="UP000251213">
    <property type="component" value="Unassembled WGS sequence"/>
</dbReference>
<protein>
    <recommendedName>
        <fullName evidence="3">NERD domain-containing protein</fullName>
    </recommendedName>
</protein>
<dbReference type="OrthoDB" id="7066673at2"/>
<dbReference type="EMBL" id="QJKK01000001">
    <property type="protein sequence ID" value="RAL27016.1"/>
    <property type="molecule type" value="Genomic_DNA"/>
</dbReference>
<comment type="caution">
    <text evidence="1">The sequence shown here is derived from an EMBL/GenBank/DDBJ whole genome shotgun (WGS) entry which is preliminary data.</text>
</comment>
<accession>A0A364K9N5</accession>
<evidence type="ECO:0000313" key="1">
    <source>
        <dbReference type="EMBL" id="RAL27016.1"/>
    </source>
</evidence>
<evidence type="ECO:0008006" key="3">
    <source>
        <dbReference type="Google" id="ProtNLM"/>
    </source>
</evidence>